<evidence type="ECO:0000313" key="3">
    <source>
        <dbReference type="EMBL" id="QYD71767.1"/>
    </source>
</evidence>
<protein>
    <recommendedName>
        <fullName evidence="5">PXPV repeat-containing protein</fullName>
    </recommendedName>
</protein>
<gene>
    <name evidence="3" type="ORF">KZJ38_32840</name>
</gene>
<feature type="region of interest" description="Disordered" evidence="1">
    <location>
        <begin position="35"/>
        <end position="102"/>
    </location>
</feature>
<dbReference type="RefSeq" id="WP_219801196.1">
    <property type="nucleotide sequence ID" value="NZ_CP080096.1"/>
</dbReference>
<organism evidence="3 4">
    <name type="scientific">Paraburkholderia edwinii</name>
    <dbReference type="NCBI Taxonomy" id="2861782"/>
    <lineage>
        <taxon>Bacteria</taxon>
        <taxon>Pseudomonadati</taxon>
        <taxon>Pseudomonadota</taxon>
        <taxon>Betaproteobacteria</taxon>
        <taxon>Burkholderiales</taxon>
        <taxon>Burkholderiaceae</taxon>
        <taxon>Paraburkholderia</taxon>
    </lineage>
</organism>
<evidence type="ECO:0000256" key="2">
    <source>
        <dbReference type="SAM" id="SignalP"/>
    </source>
</evidence>
<keyword evidence="2" id="KW-0732">Signal</keyword>
<dbReference type="EMBL" id="CP080096">
    <property type="protein sequence ID" value="QYD71767.1"/>
    <property type="molecule type" value="Genomic_DNA"/>
</dbReference>
<feature type="signal peptide" evidence="2">
    <location>
        <begin position="1"/>
        <end position="25"/>
    </location>
</feature>
<evidence type="ECO:0000313" key="4">
    <source>
        <dbReference type="Proteomes" id="UP000826462"/>
    </source>
</evidence>
<evidence type="ECO:0000256" key="1">
    <source>
        <dbReference type="SAM" id="MobiDB-lite"/>
    </source>
</evidence>
<evidence type="ECO:0008006" key="5">
    <source>
        <dbReference type="Google" id="ProtNLM"/>
    </source>
</evidence>
<reference evidence="3 4" key="1">
    <citation type="submission" date="2021-07" db="EMBL/GenBank/DDBJ databases">
        <title>Paraburkholderia edwinii protects Aspergillus sp. from phenazines by acting as a toxin sponge.</title>
        <authorList>
            <person name="Dahlstrom K.M."/>
            <person name="Newman D.K."/>
        </authorList>
    </citation>
    <scope>NUCLEOTIDE SEQUENCE [LARGE SCALE GENOMIC DNA]</scope>
    <source>
        <strain evidence="3 4">Pe01</strain>
    </source>
</reference>
<keyword evidence="4" id="KW-1185">Reference proteome</keyword>
<feature type="chain" id="PRO_5046327454" description="PXPV repeat-containing protein" evidence="2">
    <location>
        <begin position="26"/>
        <end position="102"/>
    </location>
</feature>
<name>A0ABX8UTZ4_9BURK</name>
<dbReference type="Proteomes" id="UP000826462">
    <property type="component" value="Chromosome 2"/>
</dbReference>
<proteinExistence type="predicted"/>
<accession>A0ABX8UTZ4</accession>
<sequence>MKTTLFAALLAASATLATVAAPAFASSYGPAPFYRPSVSDARPVPQAAQGTQGAAEPAMTTAANDADADNARQSYGGVSDGSSQADARRSLTPWQRGLFAHH</sequence>